<protein>
    <recommendedName>
        <fullName evidence="4">Lipoprotein</fullName>
    </recommendedName>
</protein>
<accession>A0ABY6N2N3</accession>
<dbReference type="RefSeq" id="WP_265047843.1">
    <property type="nucleotide sequence ID" value="NZ_CP100390.1"/>
</dbReference>
<feature type="signal peptide" evidence="1">
    <location>
        <begin position="1"/>
        <end position="22"/>
    </location>
</feature>
<feature type="chain" id="PRO_5045347004" description="Lipoprotein" evidence="1">
    <location>
        <begin position="23"/>
        <end position="195"/>
    </location>
</feature>
<dbReference type="EMBL" id="CP100390">
    <property type="protein sequence ID" value="UZE96358.1"/>
    <property type="molecule type" value="Genomic_DNA"/>
</dbReference>
<reference evidence="2" key="1">
    <citation type="submission" date="2022-06" db="EMBL/GenBank/DDBJ databases">
        <title>Alkalimarinus sp. nov., isolated from gut of a Alitta virens.</title>
        <authorList>
            <person name="Yang A.I."/>
            <person name="Shin N.-R."/>
        </authorList>
    </citation>
    <scope>NUCLEOTIDE SEQUENCE</scope>
    <source>
        <strain evidence="2">A2M4</strain>
    </source>
</reference>
<dbReference type="PROSITE" id="PS51257">
    <property type="entry name" value="PROKAR_LIPOPROTEIN"/>
    <property type="match status" value="1"/>
</dbReference>
<evidence type="ECO:0008006" key="4">
    <source>
        <dbReference type="Google" id="ProtNLM"/>
    </source>
</evidence>
<keyword evidence="3" id="KW-1185">Reference proteome</keyword>
<evidence type="ECO:0000256" key="1">
    <source>
        <dbReference type="SAM" id="SignalP"/>
    </source>
</evidence>
<proteinExistence type="predicted"/>
<sequence>MINHIKKTRLAGMLALVAFVLSGCGSIPGDTKAEQVETIDSLVDRTLADLYKQDSATEEEVAHSVGYIIMHNKITKVPMVGAGAGYGVAIETKTQKRTYLHMARFDVGGGWGARSLRPVLIFQKKDVFDDFINGKWEAQAGAEMAAKVGETGAAGGGGSSDLPDQGYTIHMITDAGVSASVTAGILRVKPIKLKE</sequence>
<dbReference type="Proteomes" id="UP001163739">
    <property type="component" value="Chromosome"/>
</dbReference>
<evidence type="ECO:0000313" key="3">
    <source>
        <dbReference type="Proteomes" id="UP001163739"/>
    </source>
</evidence>
<organism evidence="2 3">
    <name type="scientific">Alkalimarinus alittae</name>
    <dbReference type="NCBI Taxonomy" id="2961619"/>
    <lineage>
        <taxon>Bacteria</taxon>
        <taxon>Pseudomonadati</taxon>
        <taxon>Pseudomonadota</taxon>
        <taxon>Gammaproteobacteria</taxon>
        <taxon>Alteromonadales</taxon>
        <taxon>Alteromonadaceae</taxon>
        <taxon>Alkalimarinus</taxon>
    </lineage>
</organism>
<keyword evidence="1" id="KW-0732">Signal</keyword>
<gene>
    <name evidence="2" type="ORF">NKI27_01025</name>
</gene>
<name>A0ABY6N2N3_9ALTE</name>
<evidence type="ECO:0000313" key="2">
    <source>
        <dbReference type="EMBL" id="UZE96358.1"/>
    </source>
</evidence>